<protein>
    <submittedName>
        <fullName evidence="1">Uncharacterized protein</fullName>
    </submittedName>
</protein>
<evidence type="ECO:0000313" key="1">
    <source>
        <dbReference type="EMBL" id="JAH01065.1"/>
    </source>
</evidence>
<dbReference type="EMBL" id="GBXM01107512">
    <property type="protein sequence ID" value="JAH01065.1"/>
    <property type="molecule type" value="Transcribed_RNA"/>
</dbReference>
<sequence length="62" mass="7094">MAVVTSPYPSTSEESVHQSQMPLFHLLLPGDWLCNATAHDRNDWTPETNGTYDFVRFGIHFK</sequence>
<proteinExistence type="predicted"/>
<accession>A0A0E9PAG9</accession>
<reference evidence="1" key="1">
    <citation type="submission" date="2014-11" db="EMBL/GenBank/DDBJ databases">
        <authorList>
            <person name="Amaro Gonzalez C."/>
        </authorList>
    </citation>
    <scope>NUCLEOTIDE SEQUENCE</scope>
</reference>
<name>A0A0E9PAG9_ANGAN</name>
<dbReference type="AlphaFoldDB" id="A0A0E9PAG9"/>
<reference evidence="1" key="2">
    <citation type="journal article" date="2015" name="Fish Shellfish Immunol.">
        <title>Early steps in the European eel (Anguilla anguilla)-Vibrio vulnificus interaction in the gills: Role of the RtxA13 toxin.</title>
        <authorList>
            <person name="Callol A."/>
            <person name="Pajuelo D."/>
            <person name="Ebbesson L."/>
            <person name="Teles M."/>
            <person name="MacKenzie S."/>
            <person name="Amaro C."/>
        </authorList>
    </citation>
    <scope>NUCLEOTIDE SEQUENCE</scope>
</reference>
<organism evidence="1">
    <name type="scientific">Anguilla anguilla</name>
    <name type="common">European freshwater eel</name>
    <name type="synonym">Muraena anguilla</name>
    <dbReference type="NCBI Taxonomy" id="7936"/>
    <lineage>
        <taxon>Eukaryota</taxon>
        <taxon>Metazoa</taxon>
        <taxon>Chordata</taxon>
        <taxon>Craniata</taxon>
        <taxon>Vertebrata</taxon>
        <taxon>Euteleostomi</taxon>
        <taxon>Actinopterygii</taxon>
        <taxon>Neopterygii</taxon>
        <taxon>Teleostei</taxon>
        <taxon>Anguilliformes</taxon>
        <taxon>Anguillidae</taxon>
        <taxon>Anguilla</taxon>
    </lineage>
</organism>